<evidence type="ECO:0000313" key="4">
    <source>
        <dbReference type="EMBL" id="XDJ50859.1"/>
    </source>
</evidence>
<reference evidence="4" key="1">
    <citation type="submission" date="2024-05" db="EMBL/GenBank/DDBJ databases">
        <authorList>
            <person name="Luo Y.-C."/>
            <person name="Nicholds J."/>
            <person name="Mortimer T."/>
            <person name="Maboni G."/>
        </authorList>
    </citation>
    <scope>NUCLEOTIDE SEQUENCE</scope>
    <source>
        <strain evidence="4">151108</strain>
    </source>
</reference>
<dbReference type="GO" id="GO:0042597">
    <property type="term" value="C:periplasmic space"/>
    <property type="evidence" value="ECO:0007669"/>
    <property type="project" value="UniProtKB-SubCell"/>
</dbReference>
<dbReference type="Pfam" id="PF07731">
    <property type="entry name" value="Cu-oxidase_2"/>
    <property type="match status" value="1"/>
</dbReference>
<accession>A0AB39DA49</accession>
<dbReference type="InterPro" id="IPR002355">
    <property type="entry name" value="Cu_oxidase_Cu_BS"/>
</dbReference>
<feature type="domain" description="Plastocyanin-like" evidence="3">
    <location>
        <begin position="1"/>
        <end position="75"/>
    </location>
</feature>
<dbReference type="AlphaFoldDB" id="A0AB39DA49"/>
<dbReference type="RefSeq" id="WP_368647287.1">
    <property type="nucleotide sequence ID" value="NZ_CP158255.1"/>
</dbReference>
<name>A0AB39DA49_9BURK</name>
<dbReference type="InterPro" id="IPR008972">
    <property type="entry name" value="Cupredoxin"/>
</dbReference>
<dbReference type="InterPro" id="IPR011706">
    <property type="entry name" value="Cu-oxidase_C"/>
</dbReference>
<dbReference type="EMBL" id="CP158255">
    <property type="protein sequence ID" value="XDJ50859.1"/>
    <property type="molecule type" value="Genomic_DNA"/>
</dbReference>
<dbReference type="Gene3D" id="2.60.40.420">
    <property type="entry name" value="Cupredoxins - blue copper proteins"/>
    <property type="match status" value="1"/>
</dbReference>
<gene>
    <name evidence="4" type="ORF">ABRZ09_03090</name>
</gene>
<dbReference type="GO" id="GO:0016491">
    <property type="term" value="F:oxidoreductase activity"/>
    <property type="evidence" value="ECO:0007669"/>
    <property type="project" value="InterPro"/>
</dbReference>
<comment type="subcellular location">
    <subcellularLocation>
        <location evidence="1">Periplasm</location>
    </subcellularLocation>
</comment>
<proteinExistence type="predicted"/>
<keyword evidence="2" id="KW-0479">Metal-binding</keyword>
<dbReference type="SUPFAM" id="SSF49503">
    <property type="entry name" value="Cupredoxins"/>
    <property type="match status" value="1"/>
</dbReference>
<evidence type="ECO:0000256" key="2">
    <source>
        <dbReference type="ARBA" id="ARBA00022723"/>
    </source>
</evidence>
<dbReference type="PROSITE" id="PS00080">
    <property type="entry name" value="MULTICOPPER_OXIDASE2"/>
    <property type="match status" value="1"/>
</dbReference>
<evidence type="ECO:0000259" key="3">
    <source>
        <dbReference type="Pfam" id="PF07731"/>
    </source>
</evidence>
<evidence type="ECO:0000256" key="1">
    <source>
        <dbReference type="ARBA" id="ARBA00004418"/>
    </source>
</evidence>
<sequence length="76" mass="8498">MMAHPFHIHGVHFEVLSRNGSAPGIRDQGLRDTVVAQEPIELLVKFTQPAVASPFMYHCHILEHEDNGMMGQFSVS</sequence>
<dbReference type="GO" id="GO:0005507">
    <property type="term" value="F:copper ion binding"/>
    <property type="evidence" value="ECO:0007669"/>
    <property type="project" value="InterPro"/>
</dbReference>
<organism evidence="4">
    <name type="scientific">Castellaniella ginsengisoli</name>
    <dbReference type="NCBI Taxonomy" id="546114"/>
    <lineage>
        <taxon>Bacteria</taxon>
        <taxon>Pseudomonadati</taxon>
        <taxon>Pseudomonadota</taxon>
        <taxon>Betaproteobacteria</taxon>
        <taxon>Burkholderiales</taxon>
        <taxon>Alcaligenaceae</taxon>
        <taxon>Castellaniella</taxon>
    </lineage>
</organism>
<protein>
    <submittedName>
        <fullName evidence="4">Multicopper oxidase domain-containing protein</fullName>
    </submittedName>
</protein>